<proteinExistence type="predicted"/>
<gene>
    <name evidence="2" type="ORF">Dsin_013477</name>
</gene>
<organism evidence="2 3">
    <name type="scientific">Dipteronia sinensis</name>
    <dbReference type="NCBI Taxonomy" id="43782"/>
    <lineage>
        <taxon>Eukaryota</taxon>
        <taxon>Viridiplantae</taxon>
        <taxon>Streptophyta</taxon>
        <taxon>Embryophyta</taxon>
        <taxon>Tracheophyta</taxon>
        <taxon>Spermatophyta</taxon>
        <taxon>Magnoliopsida</taxon>
        <taxon>eudicotyledons</taxon>
        <taxon>Gunneridae</taxon>
        <taxon>Pentapetalae</taxon>
        <taxon>rosids</taxon>
        <taxon>malvids</taxon>
        <taxon>Sapindales</taxon>
        <taxon>Sapindaceae</taxon>
        <taxon>Hippocastanoideae</taxon>
        <taxon>Acereae</taxon>
        <taxon>Dipteronia</taxon>
    </lineage>
</organism>
<comment type="caution">
    <text evidence="2">The sequence shown here is derived from an EMBL/GenBank/DDBJ whole genome shotgun (WGS) entry which is preliminary data.</text>
</comment>
<protein>
    <submittedName>
        <fullName evidence="2">Uncharacterized protein</fullName>
    </submittedName>
</protein>
<sequence length="58" mass="6336">MEVYEGKIKEYICISASEGSDPGDDDSDMDSTAFLRRLMRSSRNSPSGRNPSHGVVAL</sequence>
<feature type="region of interest" description="Disordered" evidence="1">
    <location>
        <begin position="39"/>
        <end position="58"/>
    </location>
</feature>
<accession>A0AAE0AL73</accession>
<dbReference type="AlphaFoldDB" id="A0AAE0AL73"/>
<evidence type="ECO:0000313" key="2">
    <source>
        <dbReference type="EMBL" id="KAK3219507.1"/>
    </source>
</evidence>
<evidence type="ECO:0000313" key="3">
    <source>
        <dbReference type="Proteomes" id="UP001281410"/>
    </source>
</evidence>
<reference evidence="2" key="1">
    <citation type="journal article" date="2023" name="Plant J.">
        <title>Genome sequences and population genomics provide insights into the demographic history, inbreeding, and mutation load of two 'living fossil' tree species of Dipteronia.</title>
        <authorList>
            <person name="Feng Y."/>
            <person name="Comes H.P."/>
            <person name="Chen J."/>
            <person name="Zhu S."/>
            <person name="Lu R."/>
            <person name="Zhang X."/>
            <person name="Li P."/>
            <person name="Qiu J."/>
            <person name="Olsen K.M."/>
            <person name="Qiu Y."/>
        </authorList>
    </citation>
    <scope>NUCLEOTIDE SEQUENCE</scope>
    <source>
        <strain evidence="2">NBL</strain>
    </source>
</reference>
<evidence type="ECO:0000256" key="1">
    <source>
        <dbReference type="SAM" id="MobiDB-lite"/>
    </source>
</evidence>
<dbReference type="EMBL" id="JANJYJ010000004">
    <property type="protein sequence ID" value="KAK3219507.1"/>
    <property type="molecule type" value="Genomic_DNA"/>
</dbReference>
<feature type="compositionally biased region" description="Low complexity" evidence="1">
    <location>
        <begin position="41"/>
        <end position="52"/>
    </location>
</feature>
<name>A0AAE0AL73_9ROSI</name>
<keyword evidence="3" id="KW-1185">Reference proteome</keyword>
<dbReference type="Proteomes" id="UP001281410">
    <property type="component" value="Unassembled WGS sequence"/>
</dbReference>